<dbReference type="Pfam" id="PF02515">
    <property type="entry name" value="CoA_transf_3"/>
    <property type="match status" value="1"/>
</dbReference>
<evidence type="ECO:0000256" key="2">
    <source>
        <dbReference type="ARBA" id="ARBA00022679"/>
    </source>
</evidence>
<dbReference type="GO" id="GO:0008410">
    <property type="term" value="F:CoA-transferase activity"/>
    <property type="evidence" value="ECO:0007669"/>
    <property type="project" value="TreeGrafter"/>
</dbReference>
<dbReference type="InParanoid" id="A0A163MP50"/>
<dbReference type="OMA" id="HRPGFGT"/>
<dbReference type="InterPro" id="IPR023606">
    <property type="entry name" value="CoA-Trfase_III_dom_1_sf"/>
</dbReference>
<sequence>MQHLSSSLVMNYLSTRSTVCRHALSTRMGFSPLITLQHRRHLSMASDSSDPLPKPLAGIRVLELGQDRFVAHFLGTMAQIKVEPPKTGDPLRIWRHLDRDGQSPWFRSLGRNKKSVCIDLKTEKGRSLVKQLAETSDVLIENFKPGTMEKWGLGPDDLYPTNPGLIYTRISGYGGTGPKSALPGFASVCEGYSGFRFINGHAGDAPVRPNISLGDSLAGLNAALGVVLGLYGRDKLKRHGLNQTGQVVDVAIYEAMMNIMEGIIPEYDRLGQIRQPSGSTVTGIVPTNTYPCKGGKYVIIGGNGDSIYKRLMKVMGREDLTGPDYETNSHRVKKQQVIDGAIAEWTSRHDPDFILQTLSDVSVPAGKIYDAKDIVEDEHVNARGMIEQVIVGSEQDGRGWKLKIPGMSPKLDRTPGSTEWAGPDLGAHTNEILASKLGLTEAQINALEKEGVTKPLA</sequence>
<reference evidence="3" key="1">
    <citation type="submission" date="2016-04" db="EMBL/GenBank/DDBJ databases">
        <authorList>
            <person name="Evans L.H."/>
            <person name="Alamgir A."/>
            <person name="Owens N."/>
            <person name="Weber N.D."/>
            <person name="Virtaneva K."/>
            <person name="Barbian K."/>
            <person name="Babar A."/>
            <person name="Rosenke K."/>
        </authorList>
    </citation>
    <scope>NUCLEOTIDE SEQUENCE [LARGE SCALE GENOMIC DNA]</scope>
    <source>
        <strain evidence="3">CBS 101.48</strain>
    </source>
</reference>
<gene>
    <name evidence="3" type="primary">ABSGL_12790.1 scaffold 13517</name>
</gene>
<name>A0A163MP50_ABSGL</name>
<dbReference type="Gene3D" id="3.30.1540.10">
    <property type="entry name" value="formyl-coa transferase, domain 3"/>
    <property type="match status" value="1"/>
</dbReference>
<dbReference type="Gene3D" id="3.40.50.10540">
    <property type="entry name" value="Crotonobetainyl-coa:carnitine coa-transferase, domain 1"/>
    <property type="match status" value="1"/>
</dbReference>
<dbReference type="SUPFAM" id="SSF89796">
    <property type="entry name" value="CoA-transferase family III (CaiB/BaiF)"/>
    <property type="match status" value="1"/>
</dbReference>
<evidence type="ECO:0000256" key="1">
    <source>
        <dbReference type="ARBA" id="ARBA00008383"/>
    </source>
</evidence>
<dbReference type="PANTHER" id="PTHR48207:SF3">
    <property type="entry name" value="SUCCINATE--HYDROXYMETHYLGLUTARATE COA-TRANSFERASE"/>
    <property type="match status" value="1"/>
</dbReference>
<dbReference type="STRING" id="4829.A0A163MP50"/>
<accession>A0A163MP50</accession>
<protein>
    <submittedName>
        <fullName evidence="3">Uncharacterized protein</fullName>
    </submittedName>
</protein>
<comment type="similarity">
    <text evidence="1">Belongs to the CoA-transferase III family.</text>
</comment>
<proteinExistence type="inferred from homology"/>
<dbReference type="PANTHER" id="PTHR48207">
    <property type="entry name" value="SUCCINATE--HYDROXYMETHYLGLUTARATE COA-TRANSFERASE"/>
    <property type="match status" value="1"/>
</dbReference>
<dbReference type="OrthoDB" id="5863171at2759"/>
<dbReference type="InterPro" id="IPR044855">
    <property type="entry name" value="CoA-Trfase_III_dom3_sf"/>
</dbReference>
<dbReference type="InterPro" id="IPR050483">
    <property type="entry name" value="CoA-transferase_III_domain"/>
</dbReference>
<dbReference type="AlphaFoldDB" id="A0A163MP50"/>
<evidence type="ECO:0000313" key="4">
    <source>
        <dbReference type="Proteomes" id="UP000078561"/>
    </source>
</evidence>
<dbReference type="InterPro" id="IPR003673">
    <property type="entry name" value="CoA-Trfase_fam_III"/>
</dbReference>
<dbReference type="Proteomes" id="UP000078561">
    <property type="component" value="Unassembled WGS sequence"/>
</dbReference>
<organism evidence="3">
    <name type="scientific">Absidia glauca</name>
    <name type="common">Pin mould</name>
    <dbReference type="NCBI Taxonomy" id="4829"/>
    <lineage>
        <taxon>Eukaryota</taxon>
        <taxon>Fungi</taxon>
        <taxon>Fungi incertae sedis</taxon>
        <taxon>Mucoromycota</taxon>
        <taxon>Mucoromycotina</taxon>
        <taxon>Mucoromycetes</taxon>
        <taxon>Mucorales</taxon>
        <taxon>Cunninghamellaceae</taxon>
        <taxon>Absidia</taxon>
    </lineage>
</organism>
<dbReference type="EMBL" id="LT554730">
    <property type="protein sequence ID" value="SAM07151.1"/>
    <property type="molecule type" value="Genomic_DNA"/>
</dbReference>
<keyword evidence="4" id="KW-1185">Reference proteome</keyword>
<evidence type="ECO:0000313" key="3">
    <source>
        <dbReference type="EMBL" id="SAM07151.1"/>
    </source>
</evidence>
<keyword evidence="2" id="KW-0808">Transferase</keyword>